<dbReference type="GO" id="GO:0003676">
    <property type="term" value="F:nucleic acid binding"/>
    <property type="evidence" value="ECO:0007669"/>
    <property type="project" value="InterPro"/>
</dbReference>
<sequence>MEVELMNEFIKKTIIHAYEESCPLKQRRARQETLWWNPELSSLRRETRRLFNQAKRTGRWEEYKIYRREYVYAIRKAKEKSWRKHCEEIEKTSEGARLQKMLQKDNREIFEELKQNRILNMRSDRIGRDIIFHKPYRVIVSKEGEEDSHIPIQQNGTIWYTDGSKTEQSTGAGATNRDPDCEISINLGNYATVFQAEITAISACAQVMTRRSYTNKRIQIISDSQAALKALGAVEIHSQVVKDCMDSLTKLAEHNSITLKWMRRAPRLCRERKSGLTCKERGGSSTDRAGAHLRSGLPDSQEGHEKLEENLLREKHISHWAKVPGLRLSRMFIGEPSWNKSKDFIKLGKNQLRWIVGLFMGHCPLMRHLTTIGVKNDPNCRRCGEEKETSLHILCECPALAAARYSNFGAITIESKERQTTTS</sequence>
<feature type="region of interest" description="Disordered" evidence="1">
    <location>
        <begin position="276"/>
        <end position="303"/>
    </location>
</feature>
<organism evidence="2 3">
    <name type="scientific">Aromia moschata</name>
    <dbReference type="NCBI Taxonomy" id="1265417"/>
    <lineage>
        <taxon>Eukaryota</taxon>
        <taxon>Metazoa</taxon>
        <taxon>Ecdysozoa</taxon>
        <taxon>Arthropoda</taxon>
        <taxon>Hexapoda</taxon>
        <taxon>Insecta</taxon>
        <taxon>Pterygota</taxon>
        <taxon>Neoptera</taxon>
        <taxon>Endopterygota</taxon>
        <taxon>Coleoptera</taxon>
        <taxon>Polyphaga</taxon>
        <taxon>Cucujiformia</taxon>
        <taxon>Chrysomeloidea</taxon>
        <taxon>Cerambycidae</taxon>
        <taxon>Cerambycinae</taxon>
        <taxon>Callichromatini</taxon>
        <taxon>Aromia</taxon>
    </lineage>
</organism>
<evidence type="ECO:0000313" key="3">
    <source>
        <dbReference type="Proteomes" id="UP001162162"/>
    </source>
</evidence>
<evidence type="ECO:0008006" key="4">
    <source>
        <dbReference type="Google" id="ProtNLM"/>
    </source>
</evidence>
<evidence type="ECO:0000313" key="2">
    <source>
        <dbReference type="EMBL" id="KAJ8951710.1"/>
    </source>
</evidence>
<dbReference type="EMBL" id="JAPWTK010000079">
    <property type="protein sequence ID" value="KAJ8951710.1"/>
    <property type="molecule type" value="Genomic_DNA"/>
</dbReference>
<proteinExistence type="predicted"/>
<dbReference type="SUPFAM" id="SSF53098">
    <property type="entry name" value="Ribonuclease H-like"/>
    <property type="match status" value="1"/>
</dbReference>
<dbReference type="InterPro" id="IPR036397">
    <property type="entry name" value="RNaseH_sf"/>
</dbReference>
<dbReference type="Proteomes" id="UP001162162">
    <property type="component" value="Unassembled WGS sequence"/>
</dbReference>
<dbReference type="InterPro" id="IPR012337">
    <property type="entry name" value="RNaseH-like_sf"/>
</dbReference>
<dbReference type="CDD" id="cd09276">
    <property type="entry name" value="Rnase_HI_RT_non_LTR"/>
    <property type="match status" value="1"/>
</dbReference>
<gene>
    <name evidence="2" type="ORF">NQ318_012560</name>
</gene>
<dbReference type="AlphaFoldDB" id="A0AAV8YJN6"/>
<comment type="caution">
    <text evidence="2">The sequence shown here is derived from an EMBL/GenBank/DDBJ whole genome shotgun (WGS) entry which is preliminary data.</text>
</comment>
<evidence type="ECO:0000256" key="1">
    <source>
        <dbReference type="SAM" id="MobiDB-lite"/>
    </source>
</evidence>
<protein>
    <recommendedName>
        <fullName evidence="4">RNase H type-1 domain-containing protein</fullName>
    </recommendedName>
</protein>
<name>A0AAV8YJN6_9CUCU</name>
<accession>A0AAV8YJN6</accession>
<dbReference type="Gene3D" id="3.30.420.10">
    <property type="entry name" value="Ribonuclease H-like superfamily/Ribonuclease H"/>
    <property type="match status" value="1"/>
</dbReference>
<keyword evidence="3" id="KW-1185">Reference proteome</keyword>
<reference evidence="2" key="1">
    <citation type="journal article" date="2023" name="Insect Mol. Biol.">
        <title>Genome sequencing provides insights into the evolution of gene families encoding plant cell wall-degrading enzymes in longhorned beetles.</title>
        <authorList>
            <person name="Shin N.R."/>
            <person name="Okamura Y."/>
            <person name="Kirsch R."/>
            <person name="Pauchet Y."/>
        </authorList>
    </citation>
    <scope>NUCLEOTIDE SEQUENCE</scope>
    <source>
        <strain evidence="2">AMC_N1</strain>
    </source>
</reference>